<name>J0CT29_AURST</name>
<dbReference type="Pfam" id="PF00352">
    <property type="entry name" value="TBP"/>
    <property type="match status" value="1"/>
</dbReference>
<dbReference type="InterPro" id="IPR012295">
    <property type="entry name" value="TBP_dom_sf"/>
</dbReference>
<comment type="similarity">
    <text evidence="1">Belongs to the TBP family.</text>
</comment>
<dbReference type="eggNOG" id="KOG3302">
    <property type="taxonomic scope" value="Eukaryota"/>
</dbReference>
<reference evidence="5" key="1">
    <citation type="journal article" date="2012" name="Science">
        <title>The Paleozoic origin of enzymatic lignin decomposition reconstructed from 31 fungal genomes.</title>
        <authorList>
            <person name="Floudas D."/>
            <person name="Binder M."/>
            <person name="Riley R."/>
            <person name="Barry K."/>
            <person name="Blanchette R.A."/>
            <person name="Henrissat B."/>
            <person name="Martinez A.T."/>
            <person name="Otillar R."/>
            <person name="Spatafora J.W."/>
            <person name="Yadav J.S."/>
            <person name="Aerts A."/>
            <person name="Benoit I."/>
            <person name="Boyd A."/>
            <person name="Carlson A."/>
            <person name="Copeland A."/>
            <person name="Coutinho P.M."/>
            <person name="de Vries R.P."/>
            <person name="Ferreira P."/>
            <person name="Findley K."/>
            <person name="Foster B."/>
            <person name="Gaskell J."/>
            <person name="Glotzer D."/>
            <person name="Gorecki P."/>
            <person name="Heitman J."/>
            <person name="Hesse C."/>
            <person name="Hori C."/>
            <person name="Igarashi K."/>
            <person name="Jurgens J.A."/>
            <person name="Kallen N."/>
            <person name="Kersten P."/>
            <person name="Kohler A."/>
            <person name="Kuees U."/>
            <person name="Kumar T.K.A."/>
            <person name="Kuo A."/>
            <person name="LaButti K."/>
            <person name="Larrondo L.F."/>
            <person name="Lindquist E."/>
            <person name="Ling A."/>
            <person name="Lombard V."/>
            <person name="Lucas S."/>
            <person name="Lundell T."/>
            <person name="Martin R."/>
            <person name="McLaughlin D.J."/>
            <person name="Morgenstern I."/>
            <person name="Morin E."/>
            <person name="Murat C."/>
            <person name="Nagy L.G."/>
            <person name="Nolan M."/>
            <person name="Ohm R.A."/>
            <person name="Patyshakuliyeva A."/>
            <person name="Rokas A."/>
            <person name="Ruiz-Duenas F.J."/>
            <person name="Sabat G."/>
            <person name="Salamov A."/>
            <person name="Samejima M."/>
            <person name="Schmutz J."/>
            <person name="Slot J.C."/>
            <person name="St John F."/>
            <person name="Stenlid J."/>
            <person name="Sun H."/>
            <person name="Sun S."/>
            <person name="Syed K."/>
            <person name="Tsang A."/>
            <person name="Wiebenga A."/>
            <person name="Young D."/>
            <person name="Pisabarro A."/>
            <person name="Eastwood D.C."/>
            <person name="Martin F."/>
            <person name="Cullen D."/>
            <person name="Grigoriev I.V."/>
            <person name="Hibbett D.S."/>
        </authorList>
    </citation>
    <scope>NUCLEOTIDE SEQUENCE [LARGE SCALE GENOMIC DNA]</scope>
    <source>
        <strain evidence="5">TFB10046</strain>
    </source>
</reference>
<dbReference type="AlphaFoldDB" id="J0CT29"/>
<dbReference type="SUPFAM" id="SSF55945">
    <property type="entry name" value="TATA-box binding protein-like"/>
    <property type="match status" value="1"/>
</dbReference>
<feature type="non-terminal residue" evidence="4">
    <location>
        <position position="1"/>
    </location>
</feature>
<dbReference type="KEGG" id="adl:AURDEDRAFT_49115"/>
<keyword evidence="3" id="KW-0804">Transcription</keyword>
<proteinExistence type="inferred from homology"/>
<evidence type="ECO:0000256" key="1">
    <source>
        <dbReference type="ARBA" id="ARBA00005560"/>
    </source>
</evidence>
<dbReference type="GO" id="GO:0006352">
    <property type="term" value="P:DNA-templated transcription initiation"/>
    <property type="evidence" value="ECO:0007669"/>
    <property type="project" value="InterPro"/>
</dbReference>
<feature type="non-terminal residue" evidence="4">
    <location>
        <position position="51"/>
    </location>
</feature>
<dbReference type="InterPro" id="IPR000814">
    <property type="entry name" value="TBP"/>
</dbReference>
<evidence type="ECO:0000256" key="3">
    <source>
        <dbReference type="ARBA" id="ARBA00023163"/>
    </source>
</evidence>
<evidence type="ECO:0000313" key="5">
    <source>
        <dbReference type="Proteomes" id="UP000006514"/>
    </source>
</evidence>
<organism evidence="4 5">
    <name type="scientific">Auricularia subglabra (strain TFB-10046 / SS5)</name>
    <name type="common">White-rot fungus</name>
    <name type="synonym">Auricularia delicata (strain TFB10046)</name>
    <dbReference type="NCBI Taxonomy" id="717982"/>
    <lineage>
        <taxon>Eukaryota</taxon>
        <taxon>Fungi</taxon>
        <taxon>Dikarya</taxon>
        <taxon>Basidiomycota</taxon>
        <taxon>Agaricomycotina</taxon>
        <taxon>Agaricomycetes</taxon>
        <taxon>Auriculariales</taxon>
        <taxon>Auriculariaceae</taxon>
        <taxon>Auricularia</taxon>
    </lineage>
</organism>
<sequence length="51" mass="5816">QNIVGSCEVKFPILLTYSHGQFSSYELEVCSFFPGLIYCMLKPKVVLLIFL</sequence>
<evidence type="ECO:0000313" key="4">
    <source>
        <dbReference type="EMBL" id="EJD33421.1"/>
    </source>
</evidence>
<dbReference type="GO" id="GO:0003677">
    <property type="term" value="F:DNA binding"/>
    <property type="evidence" value="ECO:0007669"/>
    <property type="project" value="UniProtKB-KW"/>
</dbReference>
<accession>J0CT29</accession>
<keyword evidence="5" id="KW-1185">Reference proteome</keyword>
<dbReference type="Proteomes" id="UP000006514">
    <property type="component" value="Unassembled WGS sequence"/>
</dbReference>
<dbReference type="InParanoid" id="J0CT29"/>
<keyword evidence="2" id="KW-0238">DNA-binding</keyword>
<gene>
    <name evidence="4" type="ORF">AURDEDRAFT_49115</name>
</gene>
<dbReference type="Gene3D" id="3.30.310.10">
    <property type="entry name" value="TATA-Binding Protein"/>
    <property type="match status" value="1"/>
</dbReference>
<dbReference type="EMBL" id="JH688238">
    <property type="protein sequence ID" value="EJD33421.1"/>
    <property type="molecule type" value="Genomic_DNA"/>
</dbReference>
<evidence type="ECO:0000256" key="2">
    <source>
        <dbReference type="ARBA" id="ARBA00023125"/>
    </source>
</evidence>
<protein>
    <submittedName>
        <fullName evidence="4">Transcription factor IID</fullName>
    </submittedName>
</protein>
<dbReference type="OrthoDB" id="2127950at2759"/>